<feature type="domain" description="AAA+ ATPase" evidence="6">
    <location>
        <begin position="1874"/>
        <end position="2012"/>
    </location>
</feature>
<keyword evidence="8" id="KW-1185">Reference proteome</keyword>
<organism evidence="7 8">
    <name type="scientific">Pterulicium gracile</name>
    <dbReference type="NCBI Taxonomy" id="1884261"/>
    <lineage>
        <taxon>Eukaryota</taxon>
        <taxon>Fungi</taxon>
        <taxon>Dikarya</taxon>
        <taxon>Basidiomycota</taxon>
        <taxon>Agaricomycotina</taxon>
        <taxon>Agaricomycetes</taxon>
        <taxon>Agaricomycetidae</taxon>
        <taxon>Agaricales</taxon>
        <taxon>Pleurotineae</taxon>
        <taxon>Pterulaceae</taxon>
        <taxon>Pterulicium</taxon>
    </lineage>
</organism>
<evidence type="ECO:0000313" key="8">
    <source>
        <dbReference type="Proteomes" id="UP000305067"/>
    </source>
</evidence>
<feature type="compositionally biased region" description="Polar residues" evidence="5">
    <location>
        <begin position="1228"/>
        <end position="1251"/>
    </location>
</feature>
<gene>
    <name evidence="7" type="ORF">BDV98DRAFT_608453</name>
</gene>
<dbReference type="Pfam" id="PF00004">
    <property type="entry name" value="AAA"/>
    <property type="match status" value="3"/>
</dbReference>
<dbReference type="FunFam" id="1.10.8.60:FF:000160">
    <property type="entry name" value="WGS project CABT00000000 data, contig 2.55"/>
    <property type="match status" value="1"/>
</dbReference>
<feature type="domain" description="AAA+ ATPase" evidence="6">
    <location>
        <begin position="482"/>
        <end position="887"/>
    </location>
</feature>
<dbReference type="CDD" id="cd17936">
    <property type="entry name" value="EEXXEc_NFX1"/>
    <property type="match status" value="1"/>
</dbReference>
<keyword evidence="3" id="KW-0067">ATP-binding</keyword>
<evidence type="ECO:0000256" key="1">
    <source>
        <dbReference type="ARBA" id="ARBA00010378"/>
    </source>
</evidence>
<dbReference type="Pfam" id="PF13087">
    <property type="entry name" value="AAA_12"/>
    <property type="match status" value="1"/>
</dbReference>
<dbReference type="OrthoDB" id="2423195at2759"/>
<dbReference type="SUPFAM" id="SSF52540">
    <property type="entry name" value="P-loop containing nucleoside triphosphate hydrolases"/>
    <property type="match status" value="4"/>
</dbReference>
<accession>A0A5C3Q5A6</accession>
<dbReference type="InterPro" id="IPR003959">
    <property type="entry name" value="ATPase_AAA_core"/>
</dbReference>
<dbReference type="PANTHER" id="PTHR43392">
    <property type="entry name" value="AAA-TYPE ATPASE FAMILY PROTEIN / ANKYRIN REPEAT FAMILY PROTEIN"/>
    <property type="match status" value="1"/>
</dbReference>
<dbReference type="InterPro" id="IPR027417">
    <property type="entry name" value="P-loop_NTPase"/>
</dbReference>
<dbReference type="SMART" id="SM00382">
    <property type="entry name" value="AAA"/>
    <property type="match status" value="4"/>
</dbReference>
<protein>
    <submittedName>
        <fullName evidence="7">P-loop containing nucleoside triphosphate hydrolase protein</fullName>
    </submittedName>
</protein>
<dbReference type="Gene3D" id="1.10.8.60">
    <property type="match status" value="2"/>
</dbReference>
<evidence type="ECO:0000256" key="5">
    <source>
        <dbReference type="SAM" id="MobiDB-lite"/>
    </source>
</evidence>
<dbReference type="FunFam" id="3.40.50.300:FF:000216">
    <property type="entry name" value="Type VII secretion ATPase EccA"/>
    <property type="match status" value="3"/>
</dbReference>
<dbReference type="GO" id="GO:0005524">
    <property type="term" value="F:ATP binding"/>
    <property type="evidence" value="ECO:0007669"/>
    <property type="project" value="UniProtKB-KW"/>
</dbReference>
<keyword evidence="4" id="KW-0175">Coiled coil</keyword>
<dbReference type="Pfam" id="PF13086">
    <property type="entry name" value="AAA_11"/>
    <property type="match status" value="1"/>
</dbReference>
<dbReference type="GO" id="GO:0016887">
    <property type="term" value="F:ATP hydrolysis activity"/>
    <property type="evidence" value="ECO:0007669"/>
    <property type="project" value="InterPro"/>
</dbReference>
<dbReference type="InterPro" id="IPR041679">
    <property type="entry name" value="DNA2/NAM7-like_C"/>
</dbReference>
<dbReference type="GO" id="GO:0004386">
    <property type="term" value="F:helicase activity"/>
    <property type="evidence" value="ECO:0007669"/>
    <property type="project" value="InterPro"/>
</dbReference>
<evidence type="ECO:0000256" key="2">
    <source>
        <dbReference type="ARBA" id="ARBA00022741"/>
    </source>
</evidence>
<dbReference type="CDD" id="cd00009">
    <property type="entry name" value="AAA"/>
    <property type="match status" value="3"/>
</dbReference>
<dbReference type="CDD" id="cd18808">
    <property type="entry name" value="SF1_C_Upf1"/>
    <property type="match status" value="1"/>
</dbReference>
<dbReference type="InterPro" id="IPR050773">
    <property type="entry name" value="CbxX/CfxQ_RuBisCO_ESX"/>
</dbReference>
<feature type="region of interest" description="Disordered" evidence="5">
    <location>
        <begin position="1200"/>
        <end position="1281"/>
    </location>
</feature>
<sequence>MDSTRLNRLNKILDTVCRGQTPISKTNYLQFLESIYSQPSAVACLSKLLFSSHGFPSLATAIMFDISLPFLNGHIGNLLEFFQHPDVAAIGGGSSLANMVKHLVNPPFFWSSIVQAQINGDLHEKAQKGVAWLLLQTIGMPEDDLCRTAIDEKALVEYLVSSLYNEVKAIGEKAQYILWASDGDAIAQAKNGPGGRHNNDRVDYRQIAILPTSDEISCTEPPFLRTVSVLEEAMTGANADDSYLDNMYRMLREDMLHDLREELLIVSKKQGGKPQRAVIIHGLKLLNLYFGDPSKKRQCRWSVQLQCAKDLPVLERYKKEKERKDYFEQHRRLFKDRALVTLLVDDHFFAFATIHRDEDFLAKKPPILALELALSDNAASRSALTKLMSASSISMVQMDTALFAYEPILRALQTLQTVPLSPEILHWSSTSTLYDLEVPSSLAPIVSHLRLTPSSDLRSVLDLSKLVLLDSSQASSLLSGLTQRVSLIQGPPGTGKSFIGALLAKCLHDVTESTILVVCYTNHALDQFLEELLDIGIPPETMLRLGSKSTARTEPLNLHRKRMGQIDYKHLDLLRNEATVLERSCQVNFDSCHSTTVGDDEIMLELEFNEEYSDFFMAFQVPAQEDGMSQVGKKGRRVDPNFLLRQWSTNKGPSFLSQAKNVLDSPQIWNMSAKARRDLRSQWEQECKKAQIGDLTNSCQQYNGCQDRIAKKYEERTIGVIKKMRIVACTTTMAAIHCESLRAAPPDVVLVEEAGEILESHVLTALGQNTQRLILIGDHKQLRPKINNHLLSVEKGEGYDLNRSLFERLAIKGYPHQTLNQQHRMRPEISELVRELTYPDLVDAPSTQNRPALRGTQSNIIFLNHDSLEDDNRSIGDNREFGWKSSKQNTYEVDMVMKVVRYLRQQGYPVEDLVVLTPYLGQLQKLQSAMKTHGGAVLNDLDSNELVKAGLLTPQSQSPDHAKRLRLATIDNYQGEESPIVIISLTRGNASNDIGFMCSPERVNVLLSRARNGLIIIGNSHTFTHSRRGGETWTKLLDFMRTRGQVNDGFPVQCIRHPHRSSLLKTPNDFEVECPNGGCNELCALKLPCNIHTCPSKCHPHSEHSKMKCQHVIAHSCHFGHDQSYKCFQAVPDKCAECEKQINRQQNKLRRDMEAKDRQEKDRIAYERNLADIDEKIAKETEAQADARLKGERIAALEGKKRDLEAARRQTKSMNSRADASASDSRTTPRQPRSASLTHSTSTPSASQDPKSAPPSTTPQRRPSAPDGSPEVEWERRKRVDGVDDPAMDSVMEMIGLRDVKEKMLAILDKIELSRRQNTCLKGERFNISFLGNPGTGKTTVARHYAKFLTGQGVLSGSMFEEVTGASLANDGVAGTKTLLEKVKNAGGGAIFIDEAYQLVSGGSFGGPVLDFLLAEMENNVGTLVFILAGYNKQMDKFFEHNPGIPSRVPNQIQFTDYSDDELRLMLEKKIKNKYRDQMHLEDGYSGLYMRIAVRRLGRGRGREGFGNARALENLFSHISDRQAKRIALERKSGGQPNDFWISKEDLIGPNPVNALSQSSAMQELQKMIGLESVKSSVSMMFDSIGKNYRRELSEKEPYQVSLNRVFLGSPGTGKTTVAKLYGQILADLGLLSNGEVLVKNPSDFIGSALGQSEENTRNILANSAGKVLIIDEAYMLYGGGGSGGSQGDPYKDAVIDTLVAEVQSTPGEDRCVLLLGYDDQMKEMFQKVNPGLSRRFAIENAFHFEDFSDDELLEILDLKLKKQDLTATPDAKKVAIDLLGRLRNRPNFGNGGEVENVLGKAKANYIRRSPPDDAPLEARDFDLEFDRHLSAAASLDALFADVIGCTEIIEKLRYYQKLAKVLKQSNRPTSGVIPMNFIFKGPPGTGKTTVARKIGQVYYDMGFLSSPSLVKECSASDLVGQYVGHTGPKTKALFNEALGGILFIDEAYRLAEGHFAQEAMDEIVGLLTQEKYMDKIVVILAGYDHDMNRLMAVNSGLSSRFPEQFQFEHFSPQRCLQILRQRLEKEGIMLPCLVDETSVEYAQLIDIIEDLQALESWGNARDMVTLSKQMYGLAWTRLADGPEGAVPTLNERETVEIVKRMYDDRKGRMNTSKARSALSDLPLTLPSPSPQVPPHKFVMNTVSKTKTEVAPSGDRLATPEDDEPQSFEGVRDAGVLDAVWDQLQIDKRSAIQAKQRAGKELREIQEKLQEAQMLATKAYQQIAAERIAVEQARDEALRLEAQRRLEEALAQEAAAKLERERLAKLAKEKADRLAKEREEEMKMQQRLRQLGACPAGFAWIKQAGGYRCAGGSHWLSEGRVGF</sequence>
<dbReference type="EMBL" id="ML178865">
    <property type="protein sequence ID" value="TFK96189.1"/>
    <property type="molecule type" value="Genomic_DNA"/>
</dbReference>
<keyword evidence="2" id="KW-0547">Nucleotide-binding</keyword>
<feature type="compositionally biased region" description="Low complexity" evidence="5">
    <location>
        <begin position="1216"/>
        <end position="1226"/>
    </location>
</feature>
<dbReference type="InterPro" id="IPR041677">
    <property type="entry name" value="DNA2/NAM7_AAA_11"/>
</dbReference>
<dbReference type="Proteomes" id="UP000305067">
    <property type="component" value="Unassembled WGS sequence"/>
</dbReference>
<evidence type="ECO:0000256" key="4">
    <source>
        <dbReference type="SAM" id="Coils"/>
    </source>
</evidence>
<feature type="region of interest" description="Disordered" evidence="5">
    <location>
        <begin position="2148"/>
        <end position="2168"/>
    </location>
</feature>
<feature type="domain" description="AAA+ ATPase" evidence="6">
    <location>
        <begin position="1602"/>
        <end position="1854"/>
    </location>
</feature>
<dbReference type="InterPro" id="IPR041627">
    <property type="entry name" value="AAA_lid_6"/>
</dbReference>
<comment type="similarity">
    <text evidence="1">Belongs to the CbxX/CfxQ family.</text>
</comment>
<dbReference type="FunFam" id="3.40.50.300:FF:001660">
    <property type="entry name" value="NF-X1 finger and helicase protein, putative"/>
    <property type="match status" value="1"/>
</dbReference>
<evidence type="ECO:0000256" key="3">
    <source>
        <dbReference type="ARBA" id="ARBA00022840"/>
    </source>
</evidence>
<name>A0A5C3Q5A6_9AGAR</name>
<dbReference type="CDD" id="cd06008">
    <property type="entry name" value="NF-X1-zinc-finger"/>
    <property type="match status" value="1"/>
</dbReference>
<dbReference type="InterPro" id="IPR047187">
    <property type="entry name" value="SF1_C_Upf1"/>
</dbReference>
<dbReference type="InterPro" id="IPR003593">
    <property type="entry name" value="AAA+_ATPase"/>
</dbReference>
<reference evidence="7 8" key="1">
    <citation type="journal article" date="2019" name="Nat. Ecol. Evol.">
        <title>Megaphylogeny resolves global patterns of mushroom evolution.</title>
        <authorList>
            <person name="Varga T."/>
            <person name="Krizsan K."/>
            <person name="Foldi C."/>
            <person name="Dima B."/>
            <person name="Sanchez-Garcia M."/>
            <person name="Sanchez-Ramirez S."/>
            <person name="Szollosi G.J."/>
            <person name="Szarkandi J.G."/>
            <person name="Papp V."/>
            <person name="Albert L."/>
            <person name="Andreopoulos W."/>
            <person name="Angelini C."/>
            <person name="Antonin V."/>
            <person name="Barry K.W."/>
            <person name="Bougher N.L."/>
            <person name="Buchanan P."/>
            <person name="Buyck B."/>
            <person name="Bense V."/>
            <person name="Catcheside P."/>
            <person name="Chovatia M."/>
            <person name="Cooper J."/>
            <person name="Damon W."/>
            <person name="Desjardin D."/>
            <person name="Finy P."/>
            <person name="Geml J."/>
            <person name="Haridas S."/>
            <person name="Hughes K."/>
            <person name="Justo A."/>
            <person name="Karasinski D."/>
            <person name="Kautmanova I."/>
            <person name="Kiss B."/>
            <person name="Kocsube S."/>
            <person name="Kotiranta H."/>
            <person name="LaButti K.M."/>
            <person name="Lechner B.E."/>
            <person name="Liimatainen K."/>
            <person name="Lipzen A."/>
            <person name="Lukacs Z."/>
            <person name="Mihaltcheva S."/>
            <person name="Morgado L.N."/>
            <person name="Niskanen T."/>
            <person name="Noordeloos M.E."/>
            <person name="Ohm R.A."/>
            <person name="Ortiz-Santana B."/>
            <person name="Ovrebo C."/>
            <person name="Racz N."/>
            <person name="Riley R."/>
            <person name="Savchenko A."/>
            <person name="Shiryaev A."/>
            <person name="Soop K."/>
            <person name="Spirin V."/>
            <person name="Szebenyi C."/>
            <person name="Tomsovsky M."/>
            <person name="Tulloss R.E."/>
            <person name="Uehling J."/>
            <person name="Grigoriev I.V."/>
            <person name="Vagvolgyi C."/>
            <person name="Papp T."/>
            <person name="Martin F.M."/>
            <person name="Miettinen O."/>
            <person name="Hibbett D.S."/>
            <person name="Nagy L.G."/>
        </authorList>
    </citation>
    <scope>NUCLEOTIDE SEQUENCE [LARGE SCALE GENOMIC DNA]</scope>
    <source>
        <strain evidence="7 8">CBS 309.79</strain>
    </source>
</reference>
<feature type="coiled-coil region" evidence="4">
    <location>
        <begin position="2188"/>
        <end position="2288"/>
    </location>
</feature>
<evidence type="ECO:0000313" key="7">
    <source>
        <dbReference type="EMBL" id="TFK96189.1"/>
    </source>
</evidence>
<evidence type="ECO:0000259" key="6">
    <source>
        <dbReference type="SMART" id="SM00382"/>
    </source>
</evidence>
<dbReference type="Pfam" id="PF17866">
    <property type="entry name" value="AAA_lid_6"/>
    <property type="match status" value="1"/>
</dbReference>
<dbReference type="InterPro" id="IPR000641">
    <property type="entry name" value="CbxX/CfxQ"/>
</dbReference>
<dbReference type="Gene3D" id="3.40.50.300">
    <property type="entry name" value="P-loop containing nucleotide triphosphate hydrolases"/>
    <property type="match status" value="5"/>
</dbReference>
<keyword evidence="7" id="KW-0378">Hydrolase</keyword>
<feature type="domain" description="AAA+ ATPase" evidence="6">
    <location>
        <begin position="1324"/>
        <end position="1459"/>
    </location>
</feature>
<dbReference type="PRINTS" id="PR00819">
    <property type="entry name" value="CBXCFQXSUPER"/>
</dbReference>
<dbReference type="PANTHER" id="PTHR43392:SF2">
    <property type="entry name" value="AAA-TYPE ATPASE FAMILY PROTEIN _ ANKYRIN REPEAT FAMILY PROTEIN"/>
    <property type="match status" value="1"/>
</dbReference>
<proteinExistence type="inferred from homology"/>